<evidence type="ECO:0000313" key="3">
    <source>
        <dbReference type="Proteomes" id="UP000176300"/>
    </source>
</evidence>
<gene>
    <name evidence="2" type="ORF">A2373_04020</name>
</gene>
<reference evidence="2 3" key="1">
    <citation type="journal article" date="2016" name="Nat. Commun.">
        <title>Thousands of microbial genomes shed light on interconnected biogeochemical processes in an aquifer system.</title>
        <authorList>
            <person name="Anantharaman K."/>
            <person name="Brown C.T."/>
            <person name="Hug L.A."/>
            <person name="Sharon I."/>
            <person name="Castelle C.J."/>
            <person name="Probst A.J."/>
            <person name="Thomas B.C."/>
            <person name="Singh A."/>
            <person name="Wilkins M.J."/>
            <person name="Karaoz U."/>
            <person name="Brodie E.L."/>
            <person name="Williams K.H."/>
            <person name="Hubbard S.S."/>
            <person name="Banfield J.F."/>
        </authorList>
    </citation>
    <scope>NUCLEOTIDE SEQUENCE [LARGE SCALE GENOMIC DNA]</scope>
</reference>
<dbReference type="AlphaFoldDB" id="A0A1F6NHD6"/>
<sequence length="175" mass="20518">MDTAKIIALYLLSFALLLMIVYWIVNLIFLIQNRGGKNESDKSNFDLTRLNNHILMRALFNSGDEEREYFFFLHKDGEKKLVEFFKRLHSDPGIDLDTGMRNCYSLKRIDTVSFFKTKGGGYWNIEVGGGKWSNSHKYPVECVEINGQMFSKVFLEEKKEEKREEKLADIIPFRK</sequence>
<feature type="transmembrane region" description="Helical" evidence="1">
    <location>
        <begin position="6"/>
        <end position="31"/>
    </location>
</feature>
<accession>A0A1F6NHD6</accession>
<keyword evidence="1" id="KW-1133">Transmembrane helix</keyword>
<evidence type="ECO:0000313" key="2">
    <source>
        <dbReference type="EMBL" id="OGH83466.1"/>
    </source>
</evidence>
<organism evidence="2 3">
    <name type="scientific">Candidatus Magasanikbacteria bacterium RIFOXYB1_FULL_40_15</name>
    <dbReference type="NCBI Taxonomy" id="1798697"/>
    <lineage>
        <taxon>Bacteria</taxon>
        <taxon>Candidatus Magasanikiibacteriota</taxon>
    </lineage>
</organism>
<dbReference type="Proteomes" id="UP000176300">
    <property type="component" value="Unassembled WGS sequence"/>
</dbReference>
<proteinExistence type="predicted"/>
<name>A0A1F6NHD6_9BACT</name>
<keyword evidence="1" id="KW-0812">Transmembrane</keyword>
<comment type="caution">
    <text evidence="2">The sequence shown here is derived from an EMBL/GenBank/DDBJ whole genome shotgun (WGS) entry which is preliminary data.</text>
</comment>
<dbReference type="EMBL" id="MFQS01000012">
    <property type="protein sequence ID" value="OGH83466.1"/>
    <property type="molecule type" value="Genomic_DNA"/>
</dbReference>
<evidence type="ECO:0000256" key="1">
    <source>
        <dbReference type="SAM" id="Phobius"/>
    </source>
</evidence>
<keyword evidence="1" id="KW-0472">Membrane</keyword>
<protein>
    <submittedName>
        <fullName evidence="2">Uncharacterized protein</fullName>
    </submittedName>
</protein>